<evidence type="ECO:0000313" key="3">
    <source>
        <dbReference type="Proteomes" id="UP001238603"/>
    </source>
</evidence>
<gene>
    <name evidence="2" type="ORF">QRD43_19315</name>
</gene>
<dbReference type="PANTHER" id="PTHR30203">
    <property type="entry name" value="OUTER MEMBRANE CATION EFFLUX PROTEIN"/>
    <property type="match status" value="1"/>
</dbReference>
<organism evidence="2 3">
    <name type="scientific">Roseateles subflavus</name>
    <dbReference type="NCBI Taxonomy" id="3053353"/>
    <lineage>
        <taxon>Bacteria</taxon>
        <taxon>Pseudomonadati</taxon>
        <taxon>Pseudomonadota</taxon>
        <taxon>Betaproteobacteria</taxon>
        <taxon>Burkholderiales</taxon>
        <taxon>Sphaerotilaceae</taxon>
        <taxon>Roseateles</taxon>
    </lineage>
</organism>
<keyword evidence="3" id="KW-1185">Reference proteome</keyword>
<accession>A0ABT7LMG1</accession>
<sequence>MHTSDTGLHREPESRFPRLPMNDAAAPPAGRWRTLLLALAPLALSACASLAPDAGVAPVEEAARQQLKAELQAARTPQDHDRIAARVAELLRPPLSADAAVQVALLNNRGLQASLQSLGIAEAELVQASRLPNPRFTLGRLQRGDEREIERSVGFDLGSLVTLPMRRSVQLQRQQGVQRSVTLEMLRLAADTRKAYYTALAAEQTLAYRRDAQSAAEAGAELARRMQKAGNWSALDQAREEGFLAETRLGVLRAELQRTSTRERLARLLGVDDAQALVLPERLPELPAQAEARVGVEQQALQTRLDLQAARAQLEASASSLGLSKVTRLVDGFELALKLNSATAAPRQTGAEISFEIPLFDWGDARVAHAEARYLQDAHRAAQIAVEARSEVREAYQTYRAAHEVARHYRDELLPLARRVSQEQLLRYNGMFIGVFELLADARTQIGVVNASLEALRDFWLAQADLDMALVGRPGTTTLGAAAADADSPRAAAH</sequence>
<dbReference type="Gene3D" id="1.20.1600.10">
    <property type="entry name" value="Outer membrane efflux proteins (OEP)"/>
    <property type="match status" value="1"/>
</dbReference>
<name>A0ABT7LMG1_9BURK</name>
<dbReference type="PANTHER" id="PTHR30203:SF24">
    <property type="entry name" value="BLR4935 PROTEIN"/>
    <property type="match status" value="1"/>
</dbReference>
<feature type="compositionally biased region" description="Basic and acidic residues" evidence="1">
    <location>
        <begin position="7"/>
        <end position="16"/>
    </location>
</feature>
<comment type="caution">
    <text evidence="2">The sequence shown here is derived from an EMBL/GenBank/DDBJ whole genome shotgun (WGS) entry which is preliminary data.</text>
</comment>
<dbReference type="SUPFAM" id="SSF56954">
    <property type="entry name" value="Outer membrane efflux proteins (OEP)"/>
    <property type="match status" value="1"/>
</dbReference>
<dbReference type="Proteomes" id="UP001238603">
    <property type="component" value="Unassembled WGS sequence"/>
</dbReference>
<reference evidence="2 3" key="1">
    <citation type="submission" date="2023-06" db="EMBL/GenBank/DDBJ databases">
        <title>Pelomonas sp. APW6 16S ribosomal RNA gene genome sequencing and assembly.</title>
        <authorList>
            <person name="Woo H."/>
        </authorList>
    </citation>
    <scope>NUCLEOTIDE SEQUENCE [LARGE SCALE GENOMIC DNA]</scope>
    <source>
        <strain evidence="2 3">APW6</strain>
    </source>
</reference>
<evidence type="ECO:0000313" key="2">
    <source>
        <dbReference type="EMBL" id="MDL5034057.1"/>
    </source>
</evidence>
<feature type="region of interest" description="Disordered" evidence="1">
    <location>
        <begin position="1"/>
        <end position="22"/>
    </location>
</feature>
<dbReference type="InterPro" id="IPR010131">
    <property type="entry name" value="MdtP/NodT-like"/>
</dbReference>
<dbReference type="EMBL" id="JASVDS010000006">
    <property type="protein sequence ID" value="MDL5034057.1"/>
    <property type="molecule type" value="Genomic_DNA"/>
</dbReference>
<proteinExistence type="predicted"/>
<evidence type="ECO:0000256" key="1">
    <source>
        <dbReference type="SAM" id="MobiDB-lite"/>
    </source>
</evidence>
<protein>
    <submittedName>
        <fullName evidence="2">TolC family protein</fullName>
    </submittedName>
</protein>